<name>A0ABZ0HU51_9HYPH</name>
<sequence length="1051" mass="113254">MLQPNVFTIAPGAPFLKTFAAALFEGRVVEGFSKGLGPLEMAAATIYVPTRRAARALADELAGALNRSATLLPRILPLGALEETETGLIFAEAAQDLGQDPVGDLPMAASEIARRMQLAELILAWARALRHAIVSIDPHGQYETDSRESCLVATTAADAWHLSGELAGLIDELIIEDVAWERLDPLVLPEFDPYWRITLDFLNIAIEHWPNILARQGLVDKARRQVALIERQSQILRDGGAGGPVIAIGSTGSNRATARLLAAIARAPMGAVVLPGLDQDLDNEAFALIAGDAKEGVEASFTHPQAALCRLLSVLQVRREEVQSLGEVSRLGAARGRFVSQALRPAETTDAWIAYRAGVDAAELDAALEGVAMIEAADEREEALALAIVLRGVLETPGETAALVTPDRELARRVRADLLRWGVDVDDSGGEPLSASPYGVLARLAIACAASGMTAESLAALLAHPQARLGYSREDLARLGALFEIGVLRSPRAAGGLAEPILRSPQDMIAAARNEALERFAHPAKRRITEAEWAGLQDLLVRLGAEFRPILDLRGEHDLKAWVAAHRAVIKGIARGGDGADHGEDREALDALFDELARCATAGMCFDAESYGFFFAAVAREVALRGPRNAHPRLKIFGLLEARLMEADVVLLGGLDETVWPPQAQTDAFLNRPMRVALGLTPPERKLGQTAHDFAQALGHSRVIMSRAAKRGGAPTTPSRFIQRMTALGDAAWSACAARGKIYLDLARAIDRPAQAAAQIKRPMPRPQLDLRPKKLSVTRVETLRRDPYAIYAEMILGLAALEPLGGAVGPAEFGSAVHAALERFVAAFPSGPLPSGAREKLCAILREGLAANLEDPVFLALQWPRLEKTIDFYLGFEARRRDDIREIKTEIDGKLAIDLADASVFTLTARADRIELRRDGGVTLVDYKTGTPPGKQEILVGFAPQLTLEAAMAQRGAFSLGVKINSIEALYLKLGGADGGKETQVDFKDADFAEVAARHYAGLVDLLNQFRDPETAYPPRPFPKFSARYNAYDHLARVKEWSLGGAEGGD</sequence>
<protein>
    <submittedName>
        <fullName evidence="2">Double-strand break repair protein AddB</fullName>
    </submittedName>
</protein>
<dbReference type="InterPro" id="IPR038726">
    <property type="entry name" value="PDDEXK_AddAB-type"/>
</dbReference>
<dbReference type="Pfam" id="PF12705">
    <property type="entry name" value="PDDEXK_1"/>
    <property type="match status" value="1"/>
</dbReference>
<organism evidence="2 3">
    <name type="scientific">Methylocapsa polymorpha</name>
    <dbReference type="NCBI Taxonomy" id="3080828"/>
    <lineage>
        <taxon>Bacteria</taxon>
        <taxon>Pseudomonadati</taxon>
        <taxon>Pseudomonadota</taxon>
        <taxon>Alphaproteobacteria</taxon>
        <taxon>Hyphomicrobiales</taxon>
        <taxon>Beijerinckiaceae</taxon>
        <taxon>Methylocapsa</taxon>
    </lineage>
</organism>
<evidence type="ECO:0000259" key="1">
    <source>
        <dbReference type="Pfam" id="PF12705"/>
    </source>
</evidence>
<dbReference type="SUPFAM" id="SSF52540">
    <property type="entry name" value="P-loop containing nucleoside triphosphate hydrolases"/>
    <property type="match status" value="1"/>
</dbReference>
<dbReference type="Proteomes" id="UP001626536">
    <property type="component" value="Chromosome"/>
</dbReference>
<dbReference type="EMBL" id="CP136862">
    <property type="protein sequence ID" value="WOJ90350.1"/>
    <property type="molecule type" value="Genomic_DNA"/>
</dbReference>
<proteinExistence type="predicted"/>
<accession>A0ABZ0HU51</accession>
<dbReference type="InterPro" id="IPR014153">
    <property type="entry name" value="Ds_break_AddB"/>
</dbReference>
<reference evidence="2 3" key="1">
    <citation type="submission" date="2023-10" db="EMBL/GenBank/DDBJ databases">
        <title>Novel methanotroph of the genus Methylocapsa from a subarctic wetland.</title>
        <authorList>
            <person name="Belova S.E."/>
            <person name="Oshkin I.Y."/>
            <person name="Miroshnikov K."/>
            <person name="Dedysh S.N."/>
        </authorList>
    </citation>
    <scope>NUCLEOTIDE SEQUENCE [LARGE SCALE GENOMIC DNA]</scope>
    <source>
        <strain evidence="2 3">RX1</strain>
    </source>
</reference>
<dbReference type="NCBIfam" id="TIGR02786">
    <property type="entry name" value="addB_alphas"/>
    <property type="match status" value="1"/>
</dbReference>
<keyword evidence="3" id="KW-1185">Reference proteome</keyword>
<evidence type="ECO:0000313" key="3">
    <source>
        <dbReference type="Proteomes" id="UP001626536"/>
    </source>
</evidence>
<feature type="domain" description="PD-(D/E)XK endonuclease-like" evidence="1">
    <location>
        <begin position="776"/>
        <end position="1021"/>
    </location>
</feature>
<dbReference type="InterPro" id="IPR027417">
    <property type="entry name" value="P-loop_NTPase"/>
</dbReference>
<dbReference type="RefSeq" id="WP_407339797.1">
    <property type="nucleotide sequence ID" value="NZ_CP136862.1"/>
</dbReference>
<gene>
    <name evidence="2" type="primary">addB</name>
    <name evidence="2" type="ORF">RZS28_03350</name>
</gene>
<evidence type="ECO:0000313" key="2">
    <source>
        <dbReference type="EMBL" id="WOJ90350.1"/>
    </source>
</evidence>